<proteinExistence type="predicted"/>
<dbReference type="EMBL" id="JAIWYP010000008">
    <property type="protein sequence ID" value="KAH3781487.1"/>
    <property type="molecule type" value="Genomic_DNA"/>
</dbReference>
<organism evidence="1 2">
    <name type="scientific">Dreissena polymorpha</name>
    <name type="common">Zebra mussel</name>
    <name type="synonym">Mytilus polymorpha</name>
    <dbReference type="NCBI Taxonomy" id="45954"/>
    <lineage>
        <taxon>Eukaryota</taxon>
        <taxon>Metazoa</taxon>
        <taxon>Spiralia</taxon>
        <taxon>Lophotrochozoa</taxon>
        <taxon>Mollusca</taxon>
        <taxon>Bivalvia</taxon>
        <taxon>Autobranchia</taxon>
        <taxon>Heteroconchia</taxon>
        <taxon>Euheterodonta</taxon>
        <taxon>Imparidentia</taxon>
        <taxon>Neoheterodontei</taxon>
        <taxon>Myida</taxon>
        <taxon>Dreissenoidea</taxon>
        <taxon>Dreissenidae</taxon>
        <taxon>Dreissena</taxon>
    </lineage>
</organism>
<comment type="caution">
    <text evidence="1">The sequence shown here is derived from an EMBL/GenBank/DDBJ whole genome shotgun (WGS) entry which is preliminary data.</text>
</comment>
<evidence type="ECO:0000313" key="2">
    <source>
        <dbReference type="Proteomes" id="UP000828390"/>
    </source>
</evidence>
<evidence type="ECO:0000313" key="1">
    <source>
        <dbReference type="EMBL" id="KAH3781487.1"/>
    </source>
</evidence>
<dbReference type="Proteomes" id="UP000828390">
    <property type="component" value="Unassembled WGS sequence"/>
</dbReference>
<reference evidence="1" key="1">
    <citation type="journal article" date="2019" name="bioRxiv">
        <title>The Genome of the Zebra Mussel, Dreissena polymorpha: A Resource for Invasive Species Research.</title>
        <authorList>
            <person name="McCartney M.A."/>
            <person name="Auch B."/>
            <person name="Kono T."/>
            <person name="Mallez S."/>
            <person name="Zhang Y."/>
            <person name="Obille A."/>
            <person name="Becker A."/>
            <person name="Abrahante J.E."/>
            <person name="Garbe J."/>
            <person name="Badalamenti J.P."/>
            <person name="Herman A."/>
            <person name="Mangelson H."/>
            <person name="Liachko I."/>
            <person name="Sullivan S."/>
            <person name="Sone E.D."/>
            <person name="Koren S."/>
            <person name="Silverstein K.A.T."/>
            <person name="Beckman K.B."/>
            <person name="Gohl D.M."/>
        </authorList>
    </citation>
    <scope>NUCLEOTIDE SEQUENCE</scope>
    <source>
        <strain evidence="1">Duluth1</strain>
        <tissue evidence="1">Whole animal</tissue>
    </source>
</reference>
<protein>
    <submittedName>
        <fullName evidence="1">Uncharacterized protein</fullName>
    </submittedName>
</protein>
<reference evidence="1" key="2">
    <citation type="submission" date="2020-11" db="EMBL/GenBank/DDBJ databases">
        <authorList>
            <person name="McCartney M.A."/>
            <person name="Auch B."/>
            <person name="Kono T."/>
            <person name="Mallez S."/>
            <person name="Becker A."/>
            <person name="Gohl D.M."/>
            <person name="Silverstein K.A.T."/>
            <person name="Koren S."/>
            <person name="Bechman K.B."/>
            <person name="Herman A."/>
            <person name="Abrahante J.E."/>
            <person name="Garbe J."/>
        </authorList>
    </citation>
    <scope>NUCLEOTIDE SEQUENCE</scope>
    <source>
        <strain evidence="1">Duluth1</strain>
        <tissue evidence="1">Whole animal</tissue>
    </source>
</reference>
<gene>
    <name evidence="1" type="ORF">DPMN_159317</name>
</gene>
<accession>A0A9D4EP58</accession>
<keyword evidence="2" id="KW-1185">Reference proteome</keyword>
<dbReference type="AlphaFoldDB" id="A0A9D4EP58"/>
<name>A0A9D4EP58_DREPO</name>
<sequence>MVLYCTGNGSTWMTLSVQYGDLEPSSHETGMGIEPAPHRYCKLTMWHSYGSCVNGCVSEFIYRSYRPLHEVFAICVTGH</sequence>